<reference evidence="2 3" key="1">
    <citation type="journal article" date="2008" name="Nature">
        <title>The Trichoplax genome and the nature of placozoans.</title>
        <authorList>
            <person name="Srivastava M."/>
            <person name="Begovic E."/>
            <person name="Chapman J."/>
            <person name="Putnam N.H."/>
            <person name="Hellsten U."/>
            <person name="Kawashima T."/>
            <person name="Kuo A."/>
            <person name="Mitros T."/>
            <person name="Salamov A."/>
            <person name="Carpenter M.L."/>
            <person name="Signorovitch A.Y."/>
            <person name="Moreno M.A."/>
            <person name="Kamm K."/>
            <person name="Grimwood J."/>
            <person name="Schmutz J."/>
            <person name="Shapiro H."/>
            <person name="Grigoriev I.V."/>
            <person name="Buss L.W."/>
            <person name="Schierwater B."/>
            <person name="Dellaporta S.L."/>
            <person name="Rokhsar D.S."/>
        </authorList>
    </citation>
    <scope>NUCLEOTIDE SEQUENCE [LARGE SCALE GENOMIC DNA]</scope>
    <source>
        <strain evidence="2 3">Grell-BS-1999</strain>
    </source>
</reference>
<dbReference type="EMBL" id="DS985423">
    <property type="protein sequence ID" value="EDV18923.1"/>
    <property type="molecule type" value="Genomic_DNA"/>
</dbReference>
<dbReference type="SUPFAM" id="SSF47986">
    <property type="entry name" value="DEATH domain"/>
    <property type="match status" value="1"/>
</dbReference>
<dbReference type="KEGG" id="tad:TRIADDRAFT_62617"/>
<dbReference type="Proteomes" id="UP000009022">
    <property type="component" value="Unassembled WGS sequence"/>
</dbReference>
<gene>
    <name evidence="2" type="ORF">TRIADDRAFT_62617</name>
</gene>
<dbReference type="OrthoDB" id="1357022at2759"/>
<evidence type="ECO:0000256" key="1">
    <source>
        <dbReference type="SAM" id="MobiDB-lite"/>
    </source>
</evidence>
<keyword evidence="3" id="KW-1185">Reference proteome</keyword>
<dbReference type="CDD" id="cd01671">
    <property type="entry name" value="CARD"/>
    <property type="match status" value="1"/>
</dbReference>
<dbReference type="Gene3D" id="1.10.533.10">
    <property type="entry name" value="Death Domain, Fas"/>
    <property type="match status" value="1"/>
</dbReference>
<dbReference type="HOGENOM" id="CLU_2029657_0_0_1"/>
<dbReference type="InParanoid" id="B3SEC2"/>
<accession>B3SEC2</accession>
<dbReference type="CTD" id="6759805"/>
<sequence length="125" mass="14369">MVLSKYITDIIDKEYPQILSDVPLVDIVFDLRSIGLISDDEVDKLKDGCQSNKERIFHFIKILKSRSDDNYFQFCCILKDSQVTHIQDLGRKLEIEANASRNERDNLTSRNQATSSRTKASKSNI</sequence>
<feature type="region of interest" description="Disordered" evidence="1">
    <location>
        <begin position="100"/>
        <end position="125"/>
    </location>
</feature>
<dbReference type="RefSeq" id="XP_002118591.1">
    <property type="nucleotide sequence ID" value="XM_002118555.1"/>
</dbReference>
<proteinExistence type="predicted"/>
<evidence type="ECO:0008006" key="4">
    <source>
        <dbReference type="Google" id="ProtNLM"/>
    </source>
</evidence>
<evidence type="ECO:0000313" key="2">
    <source>
        <dbReference type="EMBL" id="EDV18923.1"/>
    </source>
</evidence>
<dbReference type="GeneID" id="6759805"/>
<dbReference type="PANTHER" id="PTHR22845:SF5">
    <property type="entry name" value="APOPTOTIC PROTEASE-ACTIVATING FACTOR 1"/>
    <property type="match status" value="1"/>
</dbReference>
<dbReference type="PhylomeDB" id="B3SEC2"/>
<dbReference type="InterPro" id="IPR011029">
    <property type="entry name" value="DEATH-like_dom_sf"/>
</dbReference>
<protein>
    <recommendedName>
        <fullName evidence="4">CARD domain-containing protein</fullName>
    </recommendedName>
</protein>
<feature type="compositionally biased region" description="Polar residues" evidence="1">
    <location>
        <begin position="108"/>
        <end position="125"/>
    </location>
</feature>
<name>B3SEC2_TRIAD</name>
<dbReference type="AlphaFoldDB" id="B3SEC2"/>
<organism evidence="2 3">
    <name type="scientific">Trichoplax adhaerens</name>
    <name type="common">Trichoplax reptans</name>
    <dbReference type="NCBI Taxonomy" id="10228"/>
    <lineage>
        <taxon>Eukaryota</taxon>
        <taxon>Metazoa</taxon>
        <taxon>Placozoa</taxon>
        <taxon>Uniplacotomia</taxon>
        <taxon>Trichoplacea</taxon>
        <taxon>Trichoplacidae</taxon>
        <taxon>Trichoplax</taxon>
    </lineage>
</organism>
<dbReference type="PANTHER" id="PTHR22845">
    <property type="entry name" value="APOPTOTIC PROTEASE-ACTIVATING FACTOR 1"/>
    <property type="match status" value="1"/>
</dbReference>
<evidence type="ECO:0000313" key="3">
    <source>
        <dbReference type="Proteomes" id="UP000009022"/>
    </source>
</evidence>